<dbReference type="EMBL" id="SSTD01004278">
    <property type="protein sequence ID" value="TYK23847.1"/>
    <property type="molecule type" value="Genomic_DNA"/>
</dbReference>
<evidence type="ECO:0000313" key="2">
    <source>
        <dbReference type="Proteomes" id="UP000321947"/>
    </source>
</evidence>
<reference evidence="1 2" key="1">
    <citation type="submission" date="2019-08" db="EMBL/GenBank/DDBJ databases">
        <title>Draft genome sequences of two oriental melons (Cucumis melo L. var makuwa).</title>
        <authorList>
            <person name="Kwon S.-Y."/>
        </authorList>
    </citation>
    <scope>NUCLEOTIDE SEQUENCE [LARGE SCALE GENOMIC DNA]</scope>
    <source>
        <strain evidence="2">cv. Chang Bougi</strain>
        <tissue evidence="1">Leaf</tissue>
    </source>
</reference>
<dbReference type="Proteomes" id="UP000321947">
    <property type="component" value="Unassembled WGS sequence"/>
</dbReference>
<evidence type="ECO:0000313" key="1">
    <source>
        <dbReference type="EMBL" id="TYK23847.1"/>
    </source>
</evidence>
<proteinExistence type="predicted"/>
<name>A0A5D3DJT5_CUCMM</name>
<comment type="caution">
    <text evidence="1">The sequence shown here is derived from an EMBL/GenBank/DDBJ whole genome shotgun (WGS) entry which is preliminary data.</text>
</comment>
<organism evidence="1 2">
    <name type="scientific">Cucumis melo var. makuwa</name>
    <name type="common">Oriental melon</name>
    <dbReference type="NCBI Taxonomy" id="1194695"/>
    <lineage>
        <taxon>Eukaryota</taxon>
        <taxon>Viridiplantae</taxon>
        <taxon>Streptophyta</taxon>
        <taxon>Embryophyta</taxon>
        <taxon>Tracheophyta</taxon>
        <taxon>Spermatophyta</taxon>
        <taxon>Magnoliopsida</taxon>
        <taxon>eudicotyledons</taxon>
        <taxon>Gunneridae</taxon>
        <taxon>Pentapetalae</taxon>
        <taxon>rosids</taxon>
        <taxon>fabids</taxon>
        <taxon>Cucurbitales</taxon>
        <taxon>Cucurbitaceae</taxon>
        <taxon>Benincaseae</taxon>
        <taxon>Cucumis</taxon>
    </lineage>
</organism>
<sequence>MEEFDGTNEGTQGTVDQSKYKKLEMPMYLDENPESWVYHAEHFFEINNLPETEKVKVDVVSFGQDEGARLTRIQQDRSYNDYVKKFVNYSAPLLHMAESVLRNAFVTSLEPALQAEVISRHPQTLEQCMKEA</sequence>
<accession>A0A5D3DJT5</accession>
<dbReference type="AlphaFoldDB" id="A0A5D3DJT5"/>
<gene>
    <name evidence="1" type="ORF">E5676_scaffold419G00110</name>
</gene>
<protein>
    <submittedName>
        <fullName evidence="1">Retrotransposon protein</fullName>
    </submittedName>
</protein>